<keyword evidence="3" id="KW-0812">Transmembrane</keyword>
<dbReference type="PANTHER" id="PTHR11782:SF33">
    <property type="entry name" value="ECTONUCLEOSIDE TRIPHOSPHATE DIPHOSPHOHYDROLASE 2"/>
    <property type="match status" value="1"/>
</dbReference>
<proteinExistence type="inferred from homology"/>
<evidence type="ECO:0000256" key="2">
    <source>
        <dbReference type="ARBA" id="ARBA00022801"/>
    </source>
</evidence>
<dbReference type="Proteomes" id="UP001434883">
    <property type="component" value="Unassembled WGS sequence"/>
</dbReference>
<dbReference type="InterPro" id="IPR000407">
    <property type="entry name" value="GDA1_CD39_NTPase"/>
</dbReference>
<protein>
    <recommendedName>
        <fullName evidence="6">Ectonucleoside triphosphate diphosphohydrolase 2b</fullName>
    </recommendedName>
</protein>
<organism evidence="4 5">
    <name type="scientific">Xenoophorus captivus</name>
    <dbReference type="NCBI Taxonomy" id="1517983"/>
    <lineage>
        <taxon>Eukaryota</taxon>
        <taxon>Metazoa</taxon>
        <taxon>Chordata</taxon>
        <taxon>Craniata</taxon>
        <taxon>Vertebrata</taxon>
        <taxon>Euteleostomi</taxon>
        <taxon>Actinopterygii</taxon>
        <taxon>Neopterygii</taxon>
        <taxon>Teleostei</taxon>
        <taxon>Neoteleostei</taxon>
        <taxon>Acanthomorphata</taxon>
        <taxon>Ovalentaria</taxon>
        <taxon>Atherinomorphae</taxon>
        <taxon>Cyprinodontiformes</taxon>
        <taxon>Goodeidae</taxon>
        <taxon>Xenoophorus</taxon>
    </lineage>
</organism>
<comment type="caution">
    <text evidence="4">The sequence shown here is derived from an EMBL/GenBank/DDBJ whole genome shotgun (WGS) entry which is preliminary data.</text>
</comment>
<dbReference type="EMBL" id="JAHRIN010076263">
    <property type="protein sequence ID" value="MEQ2217924.1"/>
    <property type="molecule type" value="Genomic_DNA"/>
</dbReference>
<evidence type="ECO:0008006" key="6">
    <source>
        <dbReference type="Google" id="ProtNLM"/>
    </source>
</evidence>
<feature type="transmembrane region" description="Helical" evidence="3">
    <location>
        <begin position="389"/>
        <end position="412"/>
    </location>
</feature>
<evidence type="ECO:0000256" key="1">
    <source>
        <dbReference type="ARBA" id="ARBA00009283"/>
    </source>
</evidence>
<evidence type="ECO:0000256" key="3">
    <source>
        <dbReference type="SAM" id="Phobius"/>
    </source>
</evidence>
<keyword evidence="2" id="KW-0378">Hydrolase</keyword>
<feature type="transmembrane region" description="Helical" evidence="3">
    <location>
        <begin position="6"/>
        <end position="27"/>
    </location>
</feature>
<evidence type="ECO:0000313" key="5">
    <source>
        <dbReference type="Proteomes" id="UP001434883"/>
    </source>
</evidence>
<name>A0ABV0SBJ0_9TELE</name>
<keyword evidence="3" id="KW-1133">Transmembrane helix</keyword>
<gene>
    <name evidence="4" type="ORF">XENOCAPTIV_026131</name>
</gene>
<dbReference type="Pfam" id="PF01150">
    <property type="entry name" value="GDA1_CD39"/>
    <property type="match status" value="2"/>
</dbReference>
<accession>A0ABV0SBJ0</accession>
<evidence type="ECO:0000313" key="4">
    <source>
        <dbReference type="EMBL" id="MEQ2217924.1"/>
    </source>
</evidence>
<dbReference type="PANTHER" id="PTHR11782">
    <property type="entry name" value="ADENOSINE/GUANOSINE DIPHOSPHATASE"/>
    <property type="match status" value="1"/>
</dbReference>
<sequence length="427" mass="47635">MAQRSALPIIPIALLLFGLVGILLLTIPTQDVRDAPGFMYGIVLDAGSSHTSLYIYKWPADKQNGTGVVTELNECNVEGCQRYSQRETPEHARVSGSHSRHEASEYGFVGRWLSPGRSTVGALDFGGASTQITFVTQETVEDIQDMMKLRLYGHEYFLYTHSFLCYGQDQLLKRLLAHIVKSQGYSQAVTHPCFPADHSKTLNMVNIFNSPCTIKDKPETYNPQRSLTLQGSGHYEHCIGNVTELFSFNSCPFSRCSFDKVFQPNITGNFMAFSAFFYIHSILQQITGVTVSTPQQLEEATEKLCGMKHSQLMTLAPNEMARLENLCACSVFIKTLMLKGYGFDDTSFPRISFQKKAGDTSVGWALGYMLTLSNLLPTESVEVRKTLTIGAWGTLLFLFIFLLIVICAFLLLRTRDGRKKAGDESII</sequence>
<dbReference type="Gene3D" id="3.30.420.40">
    <property type="match status" value="1"/>
</dbReference>
<comment type="similarity">
    <text evidence="1">Belongs to the GDA1/CD39 NTPase family.</text>
</comment>
<reference evidence="4 5" key="1">
    <citation type="submission" date="2021-06" db="EMBL/GenBank/DDBJ databases">
        <authorList>
            <person name="Palmer J.M."/>
        </authorList>
    </citation>
    <scope>NUCLEOTIDE SEQUENCE [LARGE SCALE GENOMIC DNA]</scope>
    <source>
        <strain evidence="4 5">XC_2019</strain>
        <tissue evidence="4">Muscle</tissue>
    </source>
</reference>
<keyword evidence="5" id="KW-1185">Reference proteome</keyword>
<keyword evidence="3" id="KW-0472">Membrane</keyword>
<dbReference type="Gene3D" id="3.30.420.150">
    <property type="entry name" value="Exopolyphosphatase. Domain 2"/>
    <property type="match status" value="1"/>
</dbReference>